<evidence type="ECO:0000256" key="3">
    <source>
        <dbReference type="SAM" id="MobiDB-lite"/>
    </source>
</evidence>
<feature type="region of interest" description="Disordered" evidence="3">
    <location>
        <begin position="372"/>
        <end position="404"/>
    </location>
</feature>
<dbReference type="InterPro" id="IPR013272">
    <property type="entry name" value="Vps72/YL1_C"/>
</dbReference>
<name>A0A182V0J7_ANOME</name>
<keyword evidence="6" id="KW-1185">Reference proteome</keyword>
<dbReference type="Pfam" id="PF05764">
    <property type="entry name" value="YL1"/>
    <property type="match status" value="1"/>
</dbReference>
<accession>A0A182V0J7</accession>
<feature type="region of interest" description="Disordered" evidence="3">
    <location>
        <begin position="1"/>
        <end position="152"/>
    </location>
</feature>
<dbReference type="SMART" id="SM00993">
    <property type="entry name" value="YL1_C"/>
    <property type="match status" value="1"/>
</dbReference>
<dbReference type="EnsemblMetazoa" id="AMEM006836-RA">
    <property type="protein sequence ID" value="AMEM006836-PA"/>
    <property type="gene ID" value="AMEM006836"/>
</dbReference>
<feature type="compositionally biased region" description="Low complexity" evidence="3">
    <location>
        <begin position="382"/>
        <end position="395"/>
    </location>
</feature>
<feature type="domain" description="Vps72/YL1 C-terminal" evidence="4">
    <location>
        <begin position="306"/>
        <end position="335"/>
    </location>
</feature>
<dbReference type="PANTHER" id="PTHR13275">
    <property type="entry name" value="YL-1 PROTEIN TRANSCRIPTION FACTOR-LIKE 1"/>
    <property type="match status" value="1"/>
</dbReference>
<evidence type="ECO:0000313" key="5">
    <source>
        <dbReference type="EnsemblMetazoa" id="AMEM006836-PA"/>
    </source>
</evidence>
<dbReference type="InterPro" id="IPR046757">
    <property type="entry name" value="YL1_N"/>
</dbReference>
<organism evidence="5 6">
    <name type="scientific">Anopheles merus</name>
    <name type="common">Mosquito</name>
    <dbReference type="NCBI Taxonomy" id="30066"/>
    <lineage>
        <taxon>Eukaryota</taxon>
        <taxon>Metazoa</taxon>
        <taxon>Ecdysozoa</taxon>
        <taxon>Arthropoda</taxon>
        <taxon>Hexapoda</taxon>
        <taxon>Insecta</taxon>
        <taxon>Pterygota</taxon>
        <taxon>Neoptera</taxon>
        <taxon>Endopterygota</taxon>
        <taxon>Diptera</taxon>
        <taxon>Nematocera</taxon>
        <taxon>Culicoidea</taxon>
        <taxon>Culicidae</taxon>
        <taxon>Anophelinae</taxon>
        <taxon>Anopheles</taxon>
    </lineage>
</organism>
<feature type="compositionally biased region" description="Low complexity" evidence="3">
    <location>
        <begin position="135"/>
        <end position="146"/>
    </location>
</feature>
<dbReference type="GeneID" id="121587975"/>
<feature type="compositionally biased region" description="Basic and acidic residues" evidence="3">
    <location>
        <begin position="103"/>
        <end position="115"/>
    </location>
</feature>
<dbReference type="PANTHER" id="PTHR13275:SF4">
    <property type="entry name" value="VACUOLAR PROTEIN SORTING-ASSOCIATED PROTEIN 72 HOMOLOG"/>
    <property type="match status" value="1"/>
</dbReference>
<dbReference type="VEuPathDB" id="VectorBase:AMEM21_014440"/>
<dbReference type="AlphaFoldDB" id="A0A182V0J7"/>
<dbReference type="CTD" id="34516"/>
<dbReference type="Proteomes" id="UP000075903">
    <property type="component" value="Unassembled WGS sequence"/>
</dbReference>
<dbReference type="Pfam" id="PF08265">
    <property type="entry name" value="YL1_C"/>
    <property type="match status" value="1"/>
</dbReference>
<sequence>MAATRERRSNAGRRMATLLNEEEEDEFYKTSYGGFSETADDGDYVQKNDDEEDIVDSDFSIDENDEPISDAEEEPAKGSKRRKVGTVTKAYREPAPKKQTPPKAKEPKAKAERQSTLRKRPKFTVIDSGRKSFRKSTAAKTAATQSRLKQRFEAERKRTRVIRTEEYIPTQEELLEEAEITERENIKSLERFRRMELEKQKIRPTKKKFTGPTIRYFSTAMPIIEEVYDSNTEVDPLSISDPKEVEDTNEKTVREKTVKRSRSKKTTLMEVTGQYERTFITFENDIDNKLFESYFPTPDAARKHRQICAVTRLPARYYDPITQLPYRNMQAFKILREAYYQQLEERGNTDNPDVARWLEWRKKIKEYRMTAMKKLQPPKPPTTTTAAAAATTTTAVSATGGVGK</sequence>
<dbReference type="VEuPathDB" id="VectorBase:AMEM006836"/>
<dbReference type="STRING" id="30066.A0A182V0J7"/>
<evidence type="ECO:0000256" key="1">
    <source>
        <dbReference type="ARBA" id="ARBA00006832"/>
    </source>
</evidence>
<comment type="similarity">
    <text evidence="1">Belongs to the VPS72/YL1 family.</text>
</comment>
<evidence type="ECO:0000259" key="4">
    <source>
        <dbReference type="SMART" id="SM00993"/>
    </source>
</evidence>
<proteinExistence type="inferred from homology"/>
<protein>
    <recommendedName>
        <fullName evidence="2">Vacuolar protein sorting-associated protein 72 homolog</fullName>
    </recommendedName>
</protein>
<evidence type="ECO:0000256" key="2">
    <source>
        <dbReference type="ARBA" id="ARBA00020000"/>
    </source>
</evidence>
<dbReference type="KEGG" id="amer:121587975"/>
<dbReference type="RefSeq" id="XP_041761330.1">
    <property type="nucleotide sequence ID" value="XM_041905396.1"/>
</dbReference>
<reference evidence="5" key="1">
    <citation type="submission" date="2020-05" db="UniProtKB">
        <authorList>
            <consortium name="EnsemblMetazoa"/>
        </authorList>
    </citation>
    <scope>IDENTIFICATION</scope>
    <source>
        <strain evidence="5">MAF</strain>
    </source>
</reference>
<dbReference type="GO" id="GO:0005634">
    <property type="term" value="C:nucleus"/>
    <property type="evidence" value="ECO:0007669"/>
    <property type="project" value="TreeGrafter"/>
</dbReference>
<evidence type="ECO:0000313" key="6">
    <source>
        <dbReference type="Proteomes" id="UP000075903"/>
    </source>
</evidence>
<feature type="compositionally biased region" description="Acidic residues" evidence="3">
    <location>
        <begin position="38"/>
        <end position="73"/>
    </location>
</feature>